<dbReference type="AlphaFoldDB" id="A0A437Q741"/>
<gene>
    <name evidence="6" type="ORF">EOE65_11775</name>
</gene>
<dbReference type="PANTHER" id="PTHR46743:SF2">
    <property type="entry name" value="TEICHOIC ACIDS EXPORT ATP-BINDING PROTEIN TAGH"/>
    <property type="match status" value="1"/>
</dbReference>
<protein>
    <submittedName>
        <fullName evidence="6">ABC transporter ATP-binding protein</fullName>
    </submittedName>
</protein>
<dbReference type="InterPro" id="IPR003593">
    <property type="entry name" value="AAA+_ATPase"/>
</dbReference>
<keyword evidence="4 6" id="KW-0067">ATP-binding</keyword>
<dbReference type="RefSeq" id="WP_127694513.1">
    <property type="nucleotide sequence ID" value="NZ_SACQ01000005.1"/>
</dbReference>
<dbReference type="InterPro" id="IPR017871">
    <property type="entry name" value="ABC_transporter-like_CS"/>
</dbReference>
<dbReference type="InterPro" id="IPR027417">
    <property type="entry name" value="P-loop_NTPase"/>
</dbReference>
<dbReference type="PROSITE" id="PS00211">
    <property type="entry name" value="ABC_TRANSPORTER_1"/>
    <property type="match status" value="1"/>
</dbReference>
<dbReference type="Pfam" id="PF14524">
    <property type="entry name" value="Wzt_C"/>
    <property type="match status" value="1"/>
</dbReference>
<dbReference type="InterPro" id="IPR003439">
    <property type="entry name" value="ABC_transporter-like_ATP-bd"/>
</dbReference>
<accession>A0A437Q741</accession>
<dbReference type="PROSITE" id="PS50893">
    <property type="entry name" value="ABC_TRANSPORTER_2"/>
    <property type="match status" value="1"/>
</dbReference>
<dbReference type="CDD" id="cd03220">
    <property type="entry name" value="ABC_KpsT_Wzt"/>
    <property type="match status" value="1"/>
</dbReference>
<keyword evidence="3" id="KW-0547">Nucleotide-binding</keyword>
<evidence type="ECO:0000256" key="1">
    <source>
        <dbReference type="ARBA" id="ARBA00005417"/>
    </source>
</evidence>
<comment type="similarity">
    <text evidence="1">Belongs to the ABC transporter superfamily.</text>
</comment>
<evidence type="ECO:0000256" key="3">
    <source>
        <dbReference type="ARBA" id="ARBA00022741"/>
    </source>
</evidence>
<dbReference type="SMART" id="SM00382">
    <property type="entry name" value="AAA"/>
    <property type="match status" value="1"/>
</dbReference>
<comment type="caution">
    <text evidence="6">The sequence shown here is derived from an EMBL/GenBank/DDBJ whole genome shotgun (WGS) entry which is preliminary data.</text>
</comment>
<dbReference type="EMBL" id="SACQ01000005">
    <property type="protein sequence ID" value="RVU30317.1"/>
    <property type="molecule type" value="Genomic_DNA"/>
</dbReference>
<organism evidence="6 7">
    <name type="scientific">Neptunomonas marina</name>
    <dbReference type="NCBI Taxonomy" id="1815562"/>
    <lineage>
        <taxon>Bacteria</taxon>
        <taxon>Pseudomonadati</taxon>
        <taxon>Pseudomonadota</taxon>
        <taxon>Gammaproteobacteria</taxon>
        <taxon>Oceanospirillales</taxon>
        <taxon>Oceanospirillaceae</taxon>
        <taxon>Neptunomonas</taxon>
    </lineage>
</organism>
<dbReference type="PANTHER" id="PTHR46743">
    <property type="entry name" value="TEICHOIC ACIDS EXPORT ATP-BINDING PROTEIN TAGH"/>
    <property type="match status" value="1"/>
</dbReference>
<keyword evidence="7" id="KW-1185">Reference proteome</keyword>
<name>A0A437Q741_9GAMM</name>
<dbReference type="Gene3D" id="3.40.50.300">
    <property type="entry name" value="P-loop containing nucleotide triphosphate hydrolases"/>
    <property type="match status" value="1"/>
</dbReference>
<dbReference type="Proteomes" id="UP000282818">
    <property type="component" value="Unassembled WGS sequence"/>
</dbReference>
<evidence type="ECO:0000313" key="6">
    <source>
        <dbReference type="EMBL" id="RVU30317.1"/>
    </source>
</evidence>
<evidence type="ECO:0000313" key="7">
    <source>
        <dbReference type="Proteomes" id="UP000282818"/>
    </source>
</evidence>
<dbReference type="Gene3D" id="2.70.50.60">
    <property type="entry name" value="abc- transporter (atp binding component) like domain"/>
    <property type="match status" value="1"/>
</dbReference>
<keyword evidence="2" id="KW-0813">Transport</keyword>
<dbReference type="GO" id="GO:0140359">
    <property type="term" value="F:ABC-type transporter activity"/>
    <property type="evidence" value="ECO:0007669"/>
    <property type="project" value="InterPro"/>
</dbReference>
<dbReference type="GO" id="GO:0016887">
    <property type="term" value="F:ATP hydrolysis activity"/>
    <property type="evidence" value="ECO:0007669"/>
    <property type="project" value="InterPro"/>
</dbReference>
<dbReference type="GO" id="GO:0016020">
    <property type="term" value="C:membrane"/>
    <property type="evidence" value="ECO:0007669"/>
    <property type="project" value="InterPro"/>
</dbReference>
<proteinExistence type="inferred from homology"/>
<dbReference type="CDD" id="cd10147">
    <property type="entry name" value="Wzt_C-like"/>
    <property type="match status" value="1"/>
</dbReference>
<dbReference type="GO" id="GO:0005524">
    <property type="term" value="F:ATP binding"/>
    <property type="evidence" value="ECO:0007669"/>
    <property type="project" value="UniProtKB-KW"/>
</dbReference>
<reference evidence="6 7" key="1">
    <citation type="submission" date="2019-01" db="EMBL/GenBank/DDBJ databases">
        <authorList>
            <person name="Chen W.-M."/>
        </authorList>
    </citation>
    <scope>NUCLEOTIDE SEQUENCE [LARGE SCALE GENOMIC DNA]</scope>
    <source>
        <strain evidence="6 7">HPM-16</strain>
    </source>
</reference>
<evidence type="ECO:0000259" key="5">
    <source>
        <dbReference type="PROSITE" id="PS50893"/>
    </source>
</evidence>
<feature type="domain" description="ABC transporter" evidence="5">
    <location>
        <begin position="19"/>
        <end position="242"/>
    </location>
</feature>
<dbReference type="InterPro" id="IPR029439">
    <property type="entry name" value="Wzt_C"/>
</dbReference>
<dbReference type="InterPro" id="IPR015860">
    <property type="entry name" value="ABC_transpr_TagH-like"/>
</dbReference>
<evidence type="ECO:0000256" key="2">
    <source>
        <dbReference type="ARBA" id="ARBA00022448"/>
    </source>
</evidence>
<sequence length="441" mass="48303">MLSAISLSKQFSQSQKPHERLLSVLTNSNSFPESSYTALTNITFSLEKGETVGIIGRNGAGKSTLLQIICGTLSPSSGSISVEGRVAALLELGAGFNPEFTGRENIYLNAAIYGLTRSEIDEKLDAIIEFSGIGDFVDQPVQHYSSGMFVRLAFSVIAHVDADILIIDEALAVGDALFAQKCIRFLEEFKKKGSILFVSHDSGAITRLCDRAIWLEKGHMRMIGDASEVSEAYLEYLYSQQQDVEQVSPAKKLETRGEYSAEHSWVDARDELFQQSTLRNDIDILRFDENGKAFGSGAATIADVLFRNTAGQAVSWVVGGSQVCLEVVVHPETDIDNLIVGFLVKNRQGQVLFGENNCVFDQDTPLCVKAGKHYRTRFTFMMPYLPEGDYVISVGVASGTQLEHVQHCWRHDALVFSVTGSHVVHGLFGVPVAACETTPID</sequence>
<dbReference type="SUPFAM" id="SSF52540">
    <property type="entry name" value="P-loop containing nucleoside triphosphate hydrolases"/>
    <property type="match status" value="1"/>
</dbReference>
<dbReference type="InterPro" id="IPR050683">
    <property type="entry name" value="Bact_Polysacc_Export_ATP-bd"/>
</dbReference>
<evidence type="ECO:0000256" key="4">
    <source>
        <dbReference type="ARBA" id="ARBA00022840"/>
    </source>
</evidence>
<dbReference type="Pfam" id="PF00005">
    <property type="entry name" value="ABC_tran"/>
    <property type="match status" value="1"/>
</dbReference>